<organism evidence="8 9">
    <name type="scientific">Syntrophobacter fumaroxidans (strain DSM 10017 / MPOB)</name>
    <dbReference type="NCBI Taxonomy" id="335543"/>
    <lineage>
        <taxon>Bacteria</taxon>
        <taxon>Pseudomonadati</taxon>
        <taxon>Thermodesulfobacteriota</taxon>
        <taxon>Syntrophobacteria</taxon>
        <taxon>Syntrophobacterales</taxon>
        <taxon>Syntrophobacteraceae</taxon>
        <taxon>Syntrophobacter</taxon>
    </lineage>
</organism>
<dbReference type="eggNOG" id="COG0523">
    <property type="taxonomic scope" value="Bacteria"/>
</dbReference>
<dbReference type="KEGG" id="sfu:Sfum_2727"/>
<dbReference type="InterPro" id="IPR051316">
    <property type="entry name" value="Zinc-reg_GTPase_activator"/>
</dbReference>
<dbReference type="SUPFAM" id="SSF52540">
    <property type="entry name" value="P-loop containing nucleoside triphosphate hydrolases"/>
    <property type="match status" value="1"/>
</dbReference>
<dbReference type="PANTHER" id="PTHR13748">
    <property type="entry name" value="COBW-RELATED"/>
    <property type="match status" value="1"/>
</dbReference>
<dbReference type="GO" id="GO:0000166">
    <property type="term" value="F:nucleotide binding"/>
    <property type="evidence" value="ECO:0007669"/>
    <property type="project" value="UniProtKB-KW"/>
</dbReference>
<dbReference type="Proteomes" id="UP000001784">
    <property type="component" value="Chromosome"/>
</dbReference>
<dbReference type="InterPro" id="IPR003495">
    <property type="entry name" value="CobW/HypB/UreG_nucleotide-bd"/>
</dbReference>
<dbReference type="EMBL" id="CP000478">
    <property type="protein sequence ID" value="ABK18405.1"/>
    <property type="molecule type" value="Genomic_DNA"/>
</dbReference>
<evidence type="ECO:0000256" key="2">
    <source>
        <dbReference type="ARBA" id="ARBA00022801"/>
    </source>
</evidence>
<sequence length="298" mass="33037">MEARTPLTLITGSLGCGKTTLVRRILRAGGRRMAVLMNEFGEIPIDSRVIQGENIEIVELAGGCVCCSMTGEFEAAIREIIEKVRPECIIVEATGLAEADALVFEVEDNLPDVRLDCVVCIVDAYMSVRHPHVGHTARNHLRAAHIVLINKIDLVATADVKEVEARVRGLNRNAVLFKTVGCDVDPLLLFGLELENHPVFTSRRGEPEFQSFVFTSRVLLDDRKFHKLVSELPECVYRAKGFARFPGGSYLFNFVVGRVDIEAFPADRTQLVFIGRGLNTFREAILAGLKGCEVRDEL</sequence>
<comment type="function">
    <text evidence="5">Zinc chaperone that directly transfers zinc cofactor to target proteins, thereby activating them. Zinc is transferred from the CXCC motif in the GTPase domain to the zinc binding site in target proteins in a process requiring GTP hydrolysis.</text>
</comment>
<evidence type="ECO:0000256" key="1">
    <source>
        <dbReference type="ARBA" id="ARBA00022741"/>
    </source>
</evidence>
<dbReference type="AlphaFoldDB" id="A0LLV3"/>
<dbReference type="Pfam" id="PF07683">
    <property type="entry name" value="CobW_C"/>
    <property type="match status" value="1"/>
</dbReference>
<keyword evidence="3" id="KW-0143">Chaperone</keyword>
<evidence type="ECO:0000313" key="9">
    <source>
        <dbReference type="Proteomes" id="UP000001784"/>
    </source>
</evidence>
<evidence type="ECO:0000259" key="7">
    <source>
        <dbReference type="SMART" id="SM00833"/>
    </source>
</evidence>
<dbReference type="PROSITE" id="PS51257">
    <property type="entry name" value="PROKAR_LIPOPROTEIN"/>
    <property type="match status" value="1"/>
</dbReference>
<dbReference type="Gene3D" id="3.40.50.300">
    <property type="entry name" value="P-loop containing nucleotide triphosphate hydrolases"/>
    <property type="match status" value="1"/>
</dbReference>
<evidence type="ECO:0000256" key="6">
    <source>
        <dbReference type="ARBA" id="ARBA00049117"/>
    </source>
</evidence>
<comment type="catalytic activity">
    <reaction evidence="6">
        <text>GTP + H2O = GDP + phosphate + H(+)</text>
        <dbReference type="Rhea" id="RHEA:19669"/>
        <dbReference type="ChEBI" id="CHEBI:15377"/>
        <dbReference type="ChEBI" id="CHEBI:15378"/>
        <dbReference type="ChEBI" id="CHEBI:37565"/>
        <dbReference type="ChEBI" id="CHEBI:43474"/>
        <dbReference type="ChEBI" id="CHEBI:58189"/>
    </reaction>
    <physiologicalReaction direction="left-to-right" evidence="6">
        <dbReference type="Rhea" id="RHEA:19670"/>
    </physiologicalReaction>
</comment>
<proteinExistence type="inferred from homology"/>
<dbReference type="SMART" id="SM00833">
    <property type="entry name" value="CobW_C"/>
    <property type="match status" value="1"/>
</dbReference>
<evidence type="ECO:0000256" key="4">
    <source>
        <dbReference type="ARBA" id="ARBA00034320"/>
    </source>
</evidence>
<dbReference type="STRING" id="335543.Sfum_2727"/>
<dbReference type="InterPro" id="IPR027417">
    <property type="entry name" value="P-loop_NTPase"/>
</dbReference>
<comment type="similarity">
    <text evidence="4">Belongs to the SIMIBI class G3E GTPase family. ZNG1 subfamily.</text>
</comment>
<dbReference type="InterPro" id="IPR036627">
    <property type="entry name" value="CobW-likC_sf"/>
</dbReference>
<keyword evidence="9" id="KW-1185">Reference proteome</keyword>
<evidence type="ECO:0000256" key="3">
    <source>
        <dbReference type="ARBA" id="ARBA00023186"/>
    </source>
</evidence>
<dbReference type="InterPro" id="IPR011629">
    <property type="entry name" value="CobW-like_C"/>
</dbReference>
<dbReference type="GO" id="GO:0005737">
    <property type="term" value="C:cytoplasm"/>
    <property type="evidence" value="ECO:0007669"/>
    <property type="project" value="TreeGrafter"/>
</dbReference>
<keyword evidence="1" id="KW-0547">Nucleotide-binding</keyword>
<gene>
    <name evidence="8" type="ordered locus">Sfum_2727</name>
</gene>
<dbReference type="RefSeq" id="WP_011699572.1">
    <property type="nucleotide sequence ID" value="NC_008554.1"/>
</dbReference>
<dbReference type="Pfam" id="PF02492">
    <property type="entry name" value="cobW"/>
    <property type="match status" value="1"/>
</dbReference>
<protein>
    <submittedName>
        <fullName evidence="8">Cobalamin synthesis protein, P47K</fullName>
    </submittedName>
</protein>
<dbReference type="SUPFAM" id="SSF90002">
    <property type="entry name" value="Hypothetical protein YjiA, C-terminal domain"/>
    <property type="match status" value="1"/>
</dbReference>
<evidence type="ECO:0000313" key="8">
    <source>
        <dbReference type="EMBL" id="ABK18405.1"/>
    </source>
</evidence>
<dbReference type="OrthoDB" id="9808822at2"/>
<dbReference type="FunCoup" id="A0LLV3">
    <property type="interactions" value="383"/>
</dbReference>
<name>A0LLV3_SYNFM</name>
<feature type="domain" description="CobW C-terminal" evidence="7">
    <location>
        <begin position="209"/>
        <end position="293"/>
    </location>
</feature>
<dbReference type="PANTHER" id="PTHR13748:SF62">
    <property type="entry name" value="COBW DOMAIN-CONTAINING PROTEIN"/>
    <property type="match status" value="1"/>
</dbReference>
<evidence type="ECO:0000256" key="5">
    <source>
        <dbReference type="ARBA" id="ARBA00045658"/>
    </source>
</evidence>
<accession>A0LLV3</accession>
<keyword evidence="2" id="KW-0378">Hydrolase</keyword>
<dbReference type="InParanoid" id="A0LLV3"/>
<reference evidence="8 9" key="1">
    <citation type="submission" date="2006-10" db="EMBL/GenBank/DDBJ databases">
        <title>Complete sequence of Syntrophobacter fumaroxidans MPOB.</title>
        <authorList>
            <consortium name="US DOE Joint Genome Institute"/>
            <person name="Copeland A."/>
            <person name="Lucas S."/>
            <person name="Lapidus A."/>
            <person name="Barry K."/>
            <person name="Detter J.C."/>
            <person name="Glavina del Rio T."/>
            <person name="Hammon N."/>
            <person name="Israni S."/>
            <person name="Pitluck S."/>
            <person name="Goltsman E.G."/>
            <person name="Martinez M."/>
            <person name="Schmutz J."/>
            <person name="Larimer F."/>
            <person name="Land M."/>
            <person name="Hauser L."/>
            <person name="Kyrpides N."/>
            <person name="Kim E."/>
            <person name="Boone D.R."/>
            <person name="Brockman F."/>
            <person name="Culley D."/>
            <person name="Ferry J."/>
            <person name="Gunsalus R."/>
            <person name="McInerney M.J."/>
            <person name="Morrison M."/>
            <person name="Plugge C."/>
            <person name="Rohlin L."/>
            <person name="Scholten J."/>
            <person name="Sieber J."/>
            <person name="Stams A.J.M."/>
            <person name="Worm P."/>
            <person name="Henstra A.M."/>
            <person name="Richardson P."/>
        </authorList>
    </citation>
    <scope>NUCLEOTIDE SEQUENCE [LARGE SCALE GENOMIC DNA]</scope>
    <source>
        <strain evidence="9">DSM 10017 / MPOB</strain>
    </source>
</reference>
<dbReference type="HOGENOM" id="CLU_017452_1_1_7"/>
<dbReference type="GO" id="GO:0016787">
    <property type="term" value="F:hydrolase activity"/>
    <property type="evidence" value="ECO:0007669"/>
    <property type="project" value="UniProtKB-KW"/>
</dbReference>
<dbReference type="CDD" id="cd03112">
    <property type="entry name" value="CobW-like"/>
    <property type="match status" value="1"/>
</dbReference>
<dbReference type="Gene3D" id="3.30.1220.10">
    <property type="entry name" value="CobW-like, C-terminal domain"/>
    <property type="match status" value="1"/>
</dbReference>